<protein>
    <submittedName>
        <fullName evidence="1">Uncharacterized protein</fullName>
    </submittedName>
</protein>
<organism evidence="1 2">
    <name type="scientific">Actinopolymorpha pittospori</name>
    <dbReference type="NCBI Taxonomy" id="648752"/>
    <lineage>
        <taxon>Bacteria</taxon>
        <taxon>Bacillati</taxon>
        <taxon>Actinomycetota</taxon>
        <taxon>Actinomycetes</taxon>
        <taxon>Propionibacteriales</taxon>
        <taxon>Actinopolymorphaceae</taxon>
        <taxon>Actinopolymorpha</taxon>
    </lineage>
</organism>
<evidence type="ECO:0000313" key="2">
    <source>
        <dbReference type="Proteomes" id="UP000638648"/>
    </source>
</evidence>
<sequence length="49" mass="6092">MRGWDIIYYGTDLLDYISYEFREPRPEPPEDWAPHATVSFWREYLQQPR</sequence>
<dbReference type="RefSeq" id="WP_202896285.1">
    <property type="nucleotide sequence ID" value="NZ_JADBEM010000001.1"/>
</dbReference>
<proteinExistence type="predicted"/>
<name>A0A927MSZ3_9ACTN</name>
<comment type="caution">
    <text evidence="1">The sequence shown here is derived from an EMBL/GenBank/DDBJ whole genome shotgun (WGS) entry which is preliminary data.</text>
</comment>
<keyword evidence="2" id="KW-1185">Reference proteome</keyword>
<dbReference type="EMBL" id="JADBEM010000001">
    <property type="protein sequence ID" value="MBE1605609.1"/>
    <property type="molecule type" value="Genomic_DNA"/>
</dbReference>
<accession>A0A927MSZ3</accession>
<dbReference type="AlphaFoldDB" id="A0A927MSZ3"/>
<reference evidence="1" key="1">
    <citation type="submission" date="2020-10" db="EMBL/GenBank/DDBJ databases">
        <title>Sequencing the genomes of 1000 actinobacteria strains.</title>
        <authorList>
            <person name="Klenk H.-P."/>
        </authorList>
    </citation>
    <scope>NUCLEOTIDE SEQUENCE</scope>
    <source>
        <strain evidence="1">DSM 45354</strain>
    </source>
</reference>
<evidence type="ECO:0000313" key="1">
    <source>
        <dbReference type="EMBL" id="MBE1605609.1"/>
    </source>
</evidence>
<gene>
    <name evidence="1" type="ORF">HEB94_002457</name>
</gene>
<dbReference type="Proteomes" id="UP000638648">
    <property type="component" value="Unassembled WGS sequence"/>
</dbReference>